<sequence length="241" mass="26645">MAHAEPSLVPSEAADQVEVALETQAAADDGILYLNEYQYENDLVTDFARLVASPRRRGSLYVAAAIAALLGVGMLAAGGNWIKFGVVLIVFGAFLAWWSKNLHHTLARDFIEAVEADESMGGRYRRVAANEDGLMVWGKSGKSQFFPFEKLDHVLDGERIFVAMFADQGVTIPKGTFVRGDAEQFGAFLKARINKKLRIETKKKKMKTEKAAAEAKQGEKADKLQDNKGKQHKQKKSKGKR</sequence>
<evidence type="ECO:0008006" key="4">
    <source>
        <dbReference type="Google" id="ProtNLM"/>
    </source>
</evidence>
<reference evidence="3" key="1">
    <citation type="submission" date="2019-11" db="EMBL/GenBank/DDBJ databases">
        <authorList>
            <person name="Feng L."/>
        </authorList>
    </citation>
    <scope>NUCLEOTIDE SEQUENCE</scope>
    <source>
        <strain evidence="3">CaerofaciensLFYP39</strain>
    </source>
</reference>
<feature type="transmembrane region" description="Helical" evidence="2">
    <location>
        <begin position="81"/>
        <end position="98"/>
    </location>
</feature>
<feature type="transmembrane region" description="Helical" evidence="2">
    <location>
        <begin position="58"/>
        <end position="75"/>
    </location>
</feature>
<feature type="compositionally biased region" description="Basic residues" evidence="1">
    <location>
        <begin position="230"/>
        <end position="241"/>
    </location>
</feature>
<evidence type="ECO:0000256" key="1">
    <source>
        <dbReference type="SAM" id="MobiDB-lite"/>
    </source>
</evidence>
<dbReference type="RefSeq" id="WP_156599769.1">
    <property type="nucleotide sequence ID" value="NZ_CACRTW010000026.1"/>
</dbReference>
<evidence type="ECO:0000256" key="2">
    <source>
        <dbReference type="SAM" id="Phobius"/>
    </source>
</evidence>
<gene>
    <name evidence="3" type="ORF">CALFYP39_01538</name>
</gene>
<dbReference type="AlphaFoldDB" id="A0A6N3CIN2"/>
<keyword evidence="2" id="KW-0812">Transmembrane</keyword>
<name>A0A6N3CIN2_9ACTN</name>
<dbReference type="EMBL" id="CACRTW010000026">
    <property type="protein sequence ID" value="VYU14471.1"/>
    <property type="molecule type" value="Genomic_DNA"/>
</dbReference>
<accession>A0A6N3CIN2</accession>
<keyword evidence="2" id="KW-0472">Membrane</keyword>
<evidence type="ECO:0000313" key="3">
    <source>
        <dbReference type="EMBL" id="VYU14471.1"/>
    </source>
</evidence>
<feature type="region of interest" description="Disordered" evidence="1">
    <location>
        <begin position="201"/>
        <end position="241"/>
    </location>
</feature>
<feature type="compositionally biased region" description="Basic and acidic residues" evidence="1">
    <location>
        <begin position="208"/>
        <end position="229"/>
    </location>
</feature>
<organism evidence="3">
    <name type="scientific">Collinsella aerofaciens</name>
    <dbReference type="NCBI Taxonomy" id="74426"/>
    <lineage>
        <taxon>Bacteria</taxon>
        <taxon>Bacillati</taxon>
        <taxon>Actinomycetota</taxon>
        <taxon>Coriobacteriia</taxon>
        <taxon>Coriobacteriales</taxon>
        <taxon>Coriobacteriaceae</taxon>
        <taxon>Collinsella</taxon>
    </lineage>
</organism>
<protein>
    <recommendedName>
        <fullName evidence="4">YcxB-like protein domain-containing protein</fullName>
    </recommendedName>
</protein>
<proteinExistence type="predicted"/>
<keyword evidence="2" id="KW-1133">Transmembrane helix</keyword>